<dbReference type="AlphaFoldDB" id="A0A3R9P1E8"/>
<evidence type="ECO:0000313" key="2">
    <source>
        <dbReference type="EMBL" id="RSL28811.1"/>
    </source>
</evidence>
<keyword evidence="3" id="KW-1185">Reference proteome</keyword>
<protein>
    <recommendedName>
        <fullName evidence="4">Methyl-accepting chemotaxis protein</fullName>
    </recommendedName>
</protein>
<reference evidence="2 3" key="1">
    <citation type="submission" date="2018-10" db="EMBL/GenBank/DDBJ databases">
        <title>Draft genome sequence of Bacillus salarius IM0101, isolated from a hypersaline soil in Inner Mongolia, China.</title>
        <authorList>
            <person name="Yamprayoonswat W."/>
            <person name="Boonvisut S."/>
            <person name="Jumpathong W."/>
            <person name="Sittihan S."/>
            <person name="Ruangsuj P."/>
            <person name="Wanthongcharoen S."/>
            <person name="Thongpramul N."/>
            <person name="Pimmason S."/>
            <person name="Yu B."/>
            <person name="Yasawong M."/>
        </authorList>
    </citation>
    <scope>NUCLEOTIDE SEQUENCE [LARGE SCALE GENOMIC DNA]</scope>
    <source>
        <strain evidence="2 3">IM0101</strain>
    </source>
</reference>
<evidence type="ECO:0000256" key="1">
    <source>
        <dbReference type="SAM" id="Coils"/>
    </source>
</evidence>
<proteinExistence type="predicted"/>
<comment type="caution">
    <text evidence="2">The sequence shown here is derived from an EMBL/GenBank/DDBJ whole genome shotgun (WGS) entry which is preliminary data.</text>
</comment>
<name>A0A3R9P1E8_9BACI</name>
<keyword evidence="1" id="KW-0175">Coiled coil</keyword>
<accession>A0A3R9P1E8</accession>
<feature type="coiled-coil region" evidence="1">
    <location>
        <begin position="58"/>
        <end position="88"/>
    </location>
</feature>
<feature type="non-terminal residue" evidence="2">
    <location>
        <position position="1"/>
    </location>
</feature>
<evidence type="ECO:0000313" key="3">
    <source>
        <dbReference type="Proteomes" id="UP000275076"/>
    </source>
</evidence>
<gene>
    <name evidence="2" type="ORF">D7Z54_34520</name>
</gene>
<evidence type="ECO:0008006" key="4">
    <source>
        <dbReference type="Google" id="ProtNLM"/>
    </source>
</evidence>
<dbReference type="Proteomes" id="UP000275076">
    <property type="component" value="Unassembled WGS sequence"/>
</dbReference>
<sequence length="94" mass="10178">LTGVANEMAEAMEAISGDVTVMNQKKDNIVAKLDDINASIQQSASASEEITASTDEQVQALQSVAEAAEQLNQMSEEANNKVRAFKINENYDEE</sequence>
<dbReference type="SUPFAM" id="SSF58104">
    <property type="entry name" value="Methyl-accepting chemotaxis protein (MCP) signaling domain"/>
    <property type="match status" value="1"/>
</dbReference>
<dbReference type="Gene3D" id="1.10.287.950">
    <property type="entry name" value="Methyl-accepting chemotaxis protein"/>
    <property type="match status" value="1"/>
</dbReference>
<organism evidence="2 3">
    <name type="scientific">Salibacterium salarium</name>
    <dbReference type="NCBI Taxonomy" id="284579"/>
    <lineage>
        <taxon>Bacteria</taxon>
        <taxon>Bacillati</taxon>
        <taxon>Bacillota</taxon>
        <taxon>Bacilli</taxon>
        <taxon>Bacillales</taxon>
        <taxon>Bacillaceae</taxon>
    </lineage>
</organism>
<dbReference type="EMBL" id="RBVX01000147">
    <property type="protein sequence ID" value="RSL28811.1"/>
    <property type="molecule type" value="Genomic_DNA"/>
</dbReference>